<dbReference type="InterPro" id="IPR002018">
    <property type="entry name" value="CarbesteraseB"/>
</dbReference>
<evidence type="ECO:0000256" key="1">
    <source>
        <dbReference type="ARBA" id="ARBA00005964"/>
    </source>
</evidence>
<comment type="similarity">
    <text evidence="1 3">Belongs to the type-B carboxylesterase/lipase family.</text>
</comment>
<name>A0AAE3APC1_9FIRM</name>
<dbReference type="SUPFAM" id="SSF53474">
    <property type="entry name" value="alpha/beta-Hydrolases"/>
    <property type="match status" value="1"/>
</dbReference>
<gene>
    <name evidence="5" type="ORF">LKD31_13430</name>
</gene>
<dbReference type="Proteomes" id="UP001199424">
    <property type="component" value="Unassembled WGS sequence"/>
</dbReference>
<reference evidence="5" key="1">
    <citation type="submission" date="2021-10" db="EMBL/GenBank/DDBJ databases">
        <title>Anaerobic single-cell dispensing facilitates the cultivation of human gut bacteria.</title>
        <authorList>
            <person name="Afrizal A."/>
        </authorList>
    </citation>
    <scope>NUCLEOTIDE SEQUENCE</scope>
    <source>
        <strain evidence="5">CLA-AA-H250</strain>
    </source>
</reference>
<proteinExistence type="inferred from homology"/>
<dbReference type="EMBL" id="JAJEQC010000023">
    <property type="protein sequence ID" value="MCC2137994.1"/>
    <property type="molecule type" value="Genomic_DNA"/>
</dbReference>
<keyword evidence="6" id="KW-1185">Reference proteome</keyword>
<evidence type="ECO:0000256" key="3">
    <source>
        <dbReference type="RuleBase" id="RU361235"/>
    </source>
</evidence>
<dbReference type="Pfam" id="PF00135">
    <property type="entry name" value="COesterase"/>
    <property type="match status" value="1"/>
</dbReference>
<evidence type="ECO:0000313" key="6">
    <source>
        <dbReference type="Proteomes" id="UP001199424"/>
    </source>
</evidence>
<dbReference type="InterPro" id="IPR029058">
    <property type="entry name" value="AB_hydrolase_fold"/>
</dbReference>
<evidence type="ECO:0000256" key="2">
    <source>
        <dbReference type="ARBA" id="ARBA00022801"/>
    </source>
</evidence>
<feature type="domain" description="Carboxylesterase type B" evidence="4">
    <location>
        <begin position="11"/>
        <end position="494"/>
    </location>
</feature>
<dbReference type="AlphaFoldDB" id="A0AAE3APC1"/>
<dbReference type="InterPro" id="IPR050309">
    <property type="entry name" value="Type-B_Carboxylest/Lipase"/>
</dbReference>
<accession>A0AAE3APC1</accession>
<keyword evidence="2 3" id="KW-0378">Hydrolase</keyword>
<evidence type="ECO:0000259" key="4">
    <source>
        <dbReference type="Pfam" id="PF00135"/>
    </source>
</evidence>
<dbReference type="PANTHER" id="PTHR11559">
    <property type="entry name" value="CARBOXYLESTERASE"/>
    <property type="match status" value="1"/>
</dbReference>
<dbReference type="GO" id="GO:0016787">
    <property type="term" value="F:hydrolase activity"/>
    <property type="evidence" value="ECO:0007669"/>
    <property type="project" value="UniProtKB-KW"/>
</dbReference>
<dbReference type="Gene3D" id="3.40.50.1820">
    <property type="entry name" value="alpha/beta hydrolase"/>
    <property type="match status" value="1"/>
</dbReference>
<dbReference type="PROSITE" id="PS00122">
    <property type="entry name" value="CARBOXYLESTERASE_B_1"/>
    <property type="match status" value="1"/>
</dbReference>
<dbReference type="RefSeq" id="WP_308450107.1">
    <property type="nucleotide sequence ID" value="NZ_JAJEQC010000023.1"/>
</dbReference>
<protein>
    <recommendedName>
        <fullName evidence="3">Carboxylic ester hydrolase</fullName>
        <ecNumber evidence="3">3.1.1.-</ecNumber>
    </recommendedName>
</protein>
<organism evidence="5 6">
    <name type="scientific">Hominenteromicrobium mulieris</name>
    <dbReference type="NCBI Taxonomy" id="2885357"/>
    <lineage>
        <taxon>Bacteria</taxon>
        <taxon>Bacillati</taxon>
        <taxon>Bacillota</taxon>
        <taxon>Clostridia</taxon>
        <taxon>Eubacteriales</taxon>
        <taxon>Oscillospiraceae</taxon>
        <taxon>Hominenteromicrobium</taxon>
    </lineage>
</organism>
<dbReference type="InterPro" id="IPR019826">
    <property type="entry name" value="Carboxylesterase_B_AS"/>
</dbReference>
<sequence length="521" mass="57930">MARNFMCTKTDPVVETKAGKLRGFQLDGTYVFHGVKYADAKRFHQPTPVEPWEGIKNALAYGYVCPMLQQDQPSNELMVPHRYWPLDENCQYLNIWTQHLDPNAKKPVLVWLHGGGFAAGSSIEHIAYEGENMSKYGDVVVISLNHRLNILGYLDLSPFGEEYKNSGNAGNADMVAALQWIHENIANFGGDPENVTLFGQSGGGMKVWTLMQTPAADGLFHKGVVQSGCIDHFVSGNSTEQNGKAIVTALLAELKLDDVKALETIPYAQLAAAYNKVAPEVAKTGAYVGGNPLANDWYLGDPLEVGFTEHAKTIPVMVGTVLGEFSFMPALSEEEKADAALIDSMIEKRYGAEGKKLKEMFAKVYPDKDVSDVLFMDSIFRAPSTDFILKKAQHPESGTYSYMMTYTFPYDGGHIAWHCSEIPFVFHNTSLVAAYNEPGVTDLLEKQMCDAWLNFARDGKPSSEDLPEWPACTADDEATMIFDKKCEVRHNYDHELVALHKKLAPSPWSHNDDEEEQQIQH</sequence>
<evidence type="ECO:0000313" key="5">
    <source>
        <dbReference type="EMBL" id="MCC2137994.1"/>
    </source>
</evidence>
<comment type="caution">
    <text evidence="5">The sequence shown here is derived from an EMBL/GenBank/DDBJ whole genome shotgun (WGS) entry which is preliminary data.</text>
</comment>
<dbReference type="EC" id="3.1.1.-" evidence="3"/>